<feature type="transmembrane region" description="Helical" evidence="1">
    <location>
        <begin position="6"/>
        <end position="29"/>
    </location>
</feature>
<comment type="caution">
    <text evidence="2">The sequence shown here is derived from an EMBL/GenBank/DDBJ whole genome shotgun (WGS) entry which is preliminary data.</text>
</comment>
<organism evidence="2 3">
    <name type="scientific">Marinifilum breve</name>
    <dbReference type="NCBI Taxonomy" id="2184082"/>
    <lineage>
        <taxon>Bacteria</taxon>
        <taxon>Pseudomonadati</taxon>
        <taxon>Bacteroidota</taxon>
        <taxon>Bacteroidia</taxon>
        <taxon>Marinilabiliales</taxon>
        <taxon>Marinifilaceae</taxon>
    </lineage>
</organism>
<keyword evidence="1" id="KW-0472">Membrane</keyword>
<name>A0A2V4A0I2_9BACT</name>
<sequence length="225" mass="25885">MKISKIIFISYFSVIGIFLLGFLIVGFAFNSKEINKKNVETKTQTLAQFKHVSIGEGCRVSIQNYQESKLTYISSKDSVLIKPVYEIKNDTLFINSTKNNMRYSGVVLYSNNITSITGKSCDVNLREMNQEALDINTYNTRIDIDSKTRIKKYNISLKQSSKLNCWNNFKGEELLFDAEKSTLNLRSQHRFNKIKGKATNYSKLQLPEAKSYELDMDDNSTLKIY</sequence>
<dbReference type="OrthoDB" id="823034at2"/>
<dbReference type="EMBL" id="QFLI01000003">
    <property type="protein sequence ID" value="PXY01347.1"/>
    <property type="molecule type" value="Genomic_DNA"/>
</dbReference>
<evidence type="ECO:0000313" key="3">
    <source>
        <dbReference type="Proteomes" id="UP000248079"/>
    </source>
</evidence>
<keyword evidence="1" id="KW-1133">Transmembrane helix</keyword>
<evidence type="ECO:0000313" key="2">
    <source>
        <dbReference type="EMBL" id="PXY01347.1"/>
    </source>
</evidence>
<dbReference type="RefSeq" id="WP_110360159.1">
    <property type="nucleotide sequence ID" value="NZ_QFLI01000003.1"/>
</dbReference>
<protein>
    <submittedName>
        <fullName evidence="2">Uncharacterized protein</fullName>
    </submittedName>
</protein>
<dbReference type="Gene3D" id="2.160.20.120">
    <property type="match status" value="1"/>
</dbReference>
<keyword evidence="1" id="KW-0812">Transmembrane</keyword>
<dbReference type="AlphaFoldDB" id="A0A2V4A0I2"/>
<gene>
    <name evidence="2" type="ORF">DF185_07585</name>
</gene>
<accession>A0A2V4A0I2</accession>
<evidence type="ECO:0000256" key="1">
    <source>
        <dbReference type="SAM" id="Phobius"/>
    </source>
</evidence>
<reference evidence="2 3" key="1">
    <citation type="submission" date="2018-05" db="EMBL/GenBank/DDBJ databases">
        <title>Marinifilum breve JC075T sp. nov., a marine bacterium isolated from Yongle Blue Hole in the South China Sea.</title>
        <authorList>
            <person name="Fu T."/>
        </authorList>
    </citation>
    <scope>NUCLEOTIDE SEQUENCE [LARGE SCALE GENOMIC DNA]</scope>
    <source>
        <strain evidence="2 3">JC075</strain>
    </source>
</reference>
<dbReference type="Proteomes" id="UP000248079">
    <property type="component" value="Unassembled WGS sequence"/>
</dbReference>
<proteinExistence type="predicted"/>
<keyword evidence="3" id="KW-1185">Reference proteome</keyword>